<gene>
    <name evidence="1" type="ORF">MCNS_21410</name>
</gene>
<dbReference type="OrthoDB" id="4714749at2"/>
<name>A0A1X1TFI3_9MYCO</name>
<evidence type="ECO:0000313" key="2">
    <source>
        <dbReference type="Proteomes" id="UP000467385"/>
    </source>
</evidence>
<evidence type="ECO:0000313" key="1">
    <source>
        <dbReference type="EMBL" id="BBZ39078.1"/>
    </source>
</evidence>
<reference evidence="1 2" key="1">
    <citation type="journal article" date="2019" name="Emerg. Microbes Infect.">
        <title>Comprehensive subspecies identification of 175 nontuberculous mycobacteria species based on 7547 genomic profiles.</title>
        <authorList>
            <person name="Matsumoto Y."/>
            <person name="Kinjo T."/>
            <person name="Motooka D."/>
            <person name="Nabeya D."/>
            <person name="Jung N."/>
            <person name="Uechi K."/>
            <person name="Horii T."/>
            <person name="Iida T."/>
            <person name="Fujita J."/>
            <person name="Nakamura S."/>
        </authorList>
    </citation>
    <scope>NUCLEOTIDE SEQUENCE [LARGE SCALE GENOMIC DNA]</scope>
    <source>
        <strain evidence="1 2">JCM 14738</strain>
    </source>
</reference>
<dbReference type="STRING" id="44010.AWC00_10430"/>
<accession>A0A1X1TFI3</accession>
<sequence length="163" mass="17252">MKRSVNVAFTTFTAGFTAGFAAAALLAPVAHADPVVPEPGVACGGSAGVMDGVQTFSPQHEVLECVKGIPVFVWQHRDDIQRPAVAWFTYGPAATLTRNDVVEGTRWTGYERGADCAEEQTHIAGGAPATQATTGDNTLDFTVVPDMATMTLHGVCIWREDDS</sequence>
<proteinExistence type="predicted"/>
<dbReference type="Proteomes" id="UP000467385">
    <property type="component" value="Chromosome"/>
</dbReference>
<keyword evidence="2" id="KW-1185">Reference proteome</keyword>
<organism evidence="1 2">
    <name type="scientific">Mycobacterium conspicuum</name>
    <dbReference type="NCBI Taxonomy" id="44010"/>
    <lineage>
        <taxon>Bacteria</taxon>
        <taxon>Bacillati</taxon>
        <taxon>Actinomycetota</taxon>
        <taxon>Actinomycetes</taxon>
        <taxon>Mycobacteriales</taxon>
        <taxon>Mycobacteriaceae</taxon>
        <taxon>Mycobacterium</taxon>
    </lineage>
</organism>
<dbReference type="EMBL" id="AP022613">
    <property type="protein sequence ID" value="BBZ39078.1"/>
    <property type="molecule type" value="Genomic_DNA"/>
</dbReference>
<protein>
    <submittedName>
        <fullName evidence="1">Uncharacterized protein</fullName>
    </submittedName>
</protein>
<dbReference type="AlphaFoldDB" id="A0A1X1TFI3"/>
<dbReference type="RefSeq" id="WP_085232571.1">
    <property type="nucleotide sequence ID" value="NZ_AP022613.1"/>
</dbReference>